<evidence type="ECO:0000313" key="2">
    <source>
        <dbReference type="EMBL" id="EFX75128.1"/>
    </source>
</evidence>
<dbReference type="EMBL" id="GL732577">
    <property type="protein sequence ID" value="EFX75128.1"/>
    <property type="molecule type" value="Genomic_DNA"/>
</dbReference>
<gene>
    <name evidence="2" type="ORF">DAPPUDRAFT_323640</name>
</gene>
<feature type="region of interest" description="Disordered" evidence="1">
    <location>
        <begin position="17"/>
        <end position="43"/>
    </location>
</feature>
<evidence type="ECO:0000313" key="3">
    <source>
        <dbReference type="Proteomes" id="UP000000305"/>
    </source>
</evidence>
<dbReference type="AlphaFoldDB" id="E9GZC7"/>
<proteinExistence type="predicted"/>
<accession>E9GZC7</accession>
<dbReference type="KEGG" id="dpx:DAPPUDRAFT_323640"/>
<dbReference type="Proteomes" id="UP000000305">
    <property type="component" value="Unassembled WGS sequence"/>
</dbReference>
<evidence type="ECO:0000256" key="1">
    <source>
        <dbReference type="SAM" id="MobiDB-lite"/>
    </source>
</evidence>
<dbReference type="InParanoid" id="E9GZC7"/>
<sequence>MLPAKTEPVVIEDCDLDIPESERLSGPSSHVDDHMVTDDNSDWGDYEEMLFPVDFPPEDFPEDERYSPVPDYLEYDAENKLPSMMMEDGGDDTTVELELSPLREDREEDNTIELDQEEDDEDQDAGNSDDSLPEEEDWESIASDDSSDFGDIFHFSYDVSQDVERTSTPVETPILDDRRIYRAAMNDSISRVKGDAGPNAWWIDSVLEFDSDAEEYYHVEGHFVYPTKRIEPFAEYVSESDLE</sequence>
<dbReference type="HOGENOM" id="CLU_1143549_0_0_1"/>
<protein>
    <submittedName>
        <fullName evidence="2">Uncharacterized protein</fullName>
    </submittedName>
</protein>
<feature type="region of interest" description="Disordered" evidence="1">
    <location>
        <begin position="77"/>
        <end position="147"/>
    </location>
</feature>
<organism evidence="2 3">
    <name type="scientific">Daphnia pulex</name>
    <name type="common">Water flea</name>
    <dbReference type="NCBI Taxonomy" id="6669"/>
    <lineage>
        <taxon>Eukaryota</taxon>
        <taxon>Metazoa</taxon>
        <taxon>Ecdysozoa</taxon>
        <taxon>Arthropoda</taxon>
        <taxon>Crustacea</taxon>
        <taxon>Branchiopoda</taxon>
        <taxon>Diplostraca</taxon>
        <taxon>Cladocera</taxon>
        <taxon>Anomopoda</taxon>
        <taxon>Daphniidae</taxon>
        <taxon>Daphnia</taxon>
    </lineage>
</organism>
<name>E9GZC7_DAPPU</name>
<reference evidence="2 3" key="1">
    <citation type="journal article" date="2011" name="Science">
        <title>The ecoresponsive genome of Daphnia pulex.</title>
        <authorList>
            <person name="Colbourne J.K."/>
            <person name="Pfrender M.E."/>
            <person name="Gilbert D."/>
            <person name="Thomas W.K."/>
            <person name="Tucker A."/>
            <person name="Oakley T.H."/>
            <person name="Tokishita S."/>
            <person name="Aerts A."/>
            <person name="Arnold G.J."/>
            <person name="Basu M.K."/>
            <person name="Bauer D.J."/>
            <person name="Caceres C.E."/>
            <person name="Carmel L."/>
            <person name="Casola C."/>
            <person name="Choi J.H."/>
            <person name="Detter J.C."/>
            <person name="Dong Q."/>
            <person name="Dusheyko S."/>
            <person name="Eads B.D."/>
            <person name="Frohlich T."/>
            <person name="Geiler-Samerotte K.A."/>
            <person name="Gerlach D."/>
            <person name="Hatcher P."/>
            <person name="Jogdeo S."/>
            <person name="Krijgsveld J."/>
            <person name="Kriventseva E.V."/>
            <person name="Kultz D."/>
            <person name="Laforsch C."/>
            <person name="Lindquist E."/>
            <person name="Lopez J."/>
            <person name="Manak J.R."/>
            <person name="Muller J."/>
            <person name="Pangilinan J."/>
            <person name="Patwardhan R.P."/>
            <person name="Pitluck S."/>
            <person name="Pritham E.J."/>
            <person name="Rechtsteiner A."/>
            <person name="Rho M."/>
            <person name="Rogozin I.B."/>
            <person name="Sakarya O."/>
            <person name="Salamov A."/>
            <person name="Schaack S."/>
            <person name="Shapiro H."/>
            <person name="Shiga Y."/>
            <person name="Skalitzky C."/>
            <person name="Smith Z."/>
            <person name="Souvorov A."/>
            <person name="Sung W."/>
            <person name="Tang Z."/>
            <person name="Tsuchiya D."/>
            <person name="Tu H."/>
            <person name="Vos H."/>
            <person name="Wang M."/>
            <person name="Wolf Y.I."/>
            <person name="Yamagata H."/>
            <person name="Yamada T."/>
            <person name="Ye Y."/>
            <person name="Shaw J.R."/>
            <person name="Andrews J."/>
            <person name="Crease T.J."/>
            <person name="Tang H."/>
            <person name="Lucas S.M."/>
            <person name="Robertson H.M."/>
            <person name="Bork P."/>
            <person name="Koonin E.V."/>
            <person name="Zdobnov E.M."/>
            <person name="Grigoriev I.V."/>
            <person name="Lynch M."/>
            <person name="Boore J.L."/>
        </authorList>
    </citation>
    <scope>NUCLEOTIDE SEQUENCE [LARGE SCALE GENOMIC DNA]</scope>
</reference>
<keyword evidence="3" id="KW-1185">Reference proteome</keyword>
<feature type="compositionally biased region" description="Acidic residues" evidence="1">
    <location>
        <begin position="106"/>
        <end position="124"/>
    </location>
</feature>